<accession>A0ACC0J1G5</accession>
<evidence type="ECO:0000313" key="1">
    <source>
        <dbReference type="EMBL" id="KAI8030066.1"/>
    </source>
</evidence>
<name>A0ACC0J1G5_9ERIC</name>
<sequence length="96" mass="11227">IQLSNASQETQRRRNGSVKKVGPQMQRFQACTAAQKKVWLCFGGLLSLKEMKINQRYAIMGSFILEFYYKLITGNTKNLKIWKNISYFRRKTPSDM</sequence>
<gene>
    <name evidence="1" type="ORF">LOK49_LG01G00900</name>
</gene>
<dbReference type="Proteomes" id="UP001060215">
    <property type="component" value="Chromosome 1"/>
</dbReference>
<feature type="non-terminal residue" evidence="1">
    <location>
        <position position="96"/>
    </location>
</feature>
<organism evidence="1 2">
    <name type="scientific">Camellia lanceoleosa</name>
    <dbReference type="NCBI Taxonomy" id="1840588"/>
    <lineage>
        <taxon>Eukaryota</taxon>
        <taxon>Viridiplantae</taxon>
        <taxon>Streptophyta</taxon>
        <taxon>Embryophyta</taxon>
        <taxon>Tracheophyta</taxon>
        <taxon>Spermatophyta</taxon>
        <taxon>Magnoliopsida</taxon>
        <taxon>eudicotyledons</taxon>
        <taxon>Gunneridae</taxon>
        <taxon>Pentapetalae</taxon>
        <taxon>asterids</taxon>
        <taxon>Ericales</taxon>
        <taxon>Theaceae</taxon>
        <taxon>Camellia</taxon>
    </lineage>
</organism>
<dbReference type="EMBL" id="CM045758">
    <property type="protein sequence ID" value="KAI8030066.1"/>
    <property type="molecule type" value="Genomic_DNA"/>
</dbReference>
<evidence type="ECO:0000313" key="2">
    <source>
        <dbReference type="Proteomes" id="UP001060215"/>
    </source>
</evidence>
<proteinExistence type="predicted"/>
<feature type="non-terminal residue" evidence="1">
    <location>
        <position position="1"/>
    </location>
</feature>
<reference evidence="1 2" key="1">
    <citation type="journal article" date="2022" name="Plant J.">
        <title>Chromosome-level genome of Camellia lanceoleosa provides a valuable resource for understanding genome evolution and self-incompatibility.</title>
        <authorList>
            <person name="Gong W."/>
            <person name="Xiao S."/>
            <person name="Wang L."/>
            <person name="Liao Z."/>
            <person name="Chang Y."/>
            <person name="Mo W."/>
            <person name="Hu G."/>
            <person name="Li W."/>
            <person name="Zhao G."/>
            <person name="Zhu H."/>
            <person name="Hu X."/>
            <person name="Ji K."/>
            <person name="Xiang X."/>
            <person name="Song Q."/>
            <person name="Yuan D."/>
            <person name="Jin S."/>
            <person name="Zhang L."/>
        </authorList>
    </citation>
    <scope>NUCLEOTIDE SEQUENCE [LARGE SCALE GENOMIC DNA]</scope>
    <source>
        <strain evidence="1">SQ_2022a</strain>
    </source>
</reference>
<comment type="caution">
    <text evidence="1">The sequence shown here is derived from an EMBL/GenBank/DDBJ whole genome shotgun (WGS) entry which is preliminary data.</text>
</comment>
<keyword evidence="2" id="KW-1185">Reference proteome</keyword>
<protein>
    <submittedName>
        <fullName evidence="1">Uncharacterized protein</fullName>
    </submittedName>
</protein>